<feature type="domain" description="Fumarylacetoacetase-like C-terminal" evidence="2">
    <location>
        <begin position="78"/>
        <end position="262"/>
    </location>
</feature>
<dbReference type="Gene3D" id="3.90.850.10">
    <property type="entry name" value="Fumarylacetoacetase-like, C-terminal domain"/>
    <property type="match status" value="1"/>
</dbReference>
<sequence>MLQQEVVSQVAHRLYLAEKDRKQIRQISLDYPEITIEDAYAIQREWVSMKMAEGRVLKGHKIGLTSRAMQLSSQIEEPDYGALLDDMFFQSGSHIPCERFIVPRIEVELAFVLAKPLQGPNCTLFDVYNATDYVIPALELIDARCHNIDPETQRPRKVVDTISDNAANGGVIMGGRPIKPHELDLRWVSALLYRNGVVEESGVAAAVLDHPASGVAWLANKLAPHGVQLEAGQIILSGSFTRPVAARKGDTFHVDYGALGSVSCYFS</sequence>
<dbReference type="PANTHER" id="PTHR30143">
    <property type="entry name" value="ACID HYDRATASE"/>
    <property type="match status" value="1"/>
</dbReference>
<accession>A0A2D0KNA4</accession>
<organism evidence="3 4">
    <name type="scientific">Xenorhabdus stockiae</name>
    <dbReference type="NCBI Taxonomy" id="351614"/>
    <lineage>
        <taxon>Bacteria</taxon>
        <taxon>Pseudomonadati</taxon>
        <taxon>Pseudomonadota</taxon>
        <taxon>Gammaproteobacteria</taxon>
        <taxon>Enterobacterales</taxon>
        <taxon>Morganellaceae</taxon>
        <taxon>Xenorhabdus</taxon>
    </lineage>
</organism>
<evidence type="ECO:0000259" key="2">
    <source>
        <dbReference type="Pfam" id="PF01557"/>
    </source>
</evidence>
<dbReference type="SUPFAM" id="SSF56529">
    <property type="entry name" value="FAH"/>
    <property type="match status" value="1"/>
</dbReference>
<dbReference type="Proteomes" id="UP000222366">
    <property type="component" value="Unassembled WGS sequence"/>
</dbReference>
<dbReference type="InterPro" id="IPR012690">
    <property type="entry name" value="HpcG"/>
</dbReference>
<dbReference type="NCBIfam" id="TIGR02312">
    <property type="entry name" value="HpaH"/>
    <property type="match status" value="1"/>
</dbReference>
<reference evidence="3 4" key="1">
    <citation type="journal article" date="2017" name="Nat. Microbiol.">
        <title>Natural product diversity associated with the nematode symbionts Photorhabdus and Xenorhabdus.</title>
        <authorList>
            <person name="Tobias N.J."/>
            <person name="Wolff H."/>
            <person name="Djahanschiri B."/>
            <person name="Grundmann F."/>
            <person name="Kronenwerth M."/>
            <person name="Shi Y.M."/>
            <person name="Simonyi S."/>
            <person name="Grun P."/>
            <person name="Shapiro-Ilan D."/>
            <person name="Pidot S.J."/>
            <person name="Stinear T.P."/>
            <person name="Ebersberger I."/>
            <person name="Bode H.B."/>
        </authorList>
    </citation>
    <scope>NUCLEOTIDE SEQUENCE [LARGE SCALE GENOMIC DNA]</scope>
    <source>
        <strain evidence="3 4">DSM 17904</strain>
    </source>
</reference>
<evidence type="ECO:0000313" key="3">
    <source>
        <dbReference type="EMBL" id="PHM64921.1"/>
    </source>
</evidence>
<dbReference type="InterPro" id="IPR011234">
    <property type="entry name" value="Fumarylacetoacetase-like_C"/>
</dbReference>
<dbReference type="GO" id="GO:0018817">
    <property type="term" value="F:2-oxo-hept-3-ene-1,7-dioate hydratase activity"/>
    <property type="evidence" value="ECO:0007669"/>
    <property type="project" value="InterPro"/>
</dbReference>
<dbReference type="InterPro" id="IPR036663">
    <property type="entry name" value="Fumarylacetoacetase_C_sf"/>
</dbReference>
<dbReference type="GO" id="GO:0005737">
    <property type="term" value="C:cytoplasm"/>
    <property type="evidence" value="ECO:0007669"/>
    <property type="project" value="TreeGrafter"/>
</dbReference>
<keyword evidence="1" id="KW-0456">Lyase</keyword>
<dbReference type="PANTHER" id="PTHR30143:SF0">
    <property type="entry name" value="2-KETO-4-PENTENOATE HYDRATASE"/>
    <property type="match status" value="1"/>
</dbReference>
<gene>
    <name evidence="3" type="ORF">Xsto_02530</name>
</gene>
<dbReference type="GO" id="GO:0008684">
    <property type="term" value="F:2-oxopent-4-enoate hydratase activity"/>
    <property type="evidence" value="ECO:0007669"/>
    <property type="project" value="TreeGrafter"/>
</dbReference>
<name>A0A2D0KNA4_9GAMM</name>
<dbReference type="Pfam" id="PF01557">
    <property type="entry name" value="FAA_hydrolase"/>
    <property type="match status" value="1"/>
</dbReference>
<dbReference type="InterPro" id="IPR050772">
    <property type="entry name" value="Hydratase-Decarb/MhpD_sf"/>
</dbReference>
<keyword evidence="4" id="KW-1185">Reference proteome</keyword>
<proteinExistence type="predicted"/>
<protein>
    <submittedName>
        <fullName evidence="3">2-oxo-hepta-3-ene-1,7-dioic acid hydratase</fullName>
    </submittedName>
</protein>
<dbReference type="RefSeq" id="WP_099110485.1">
    <property type="nucleotide sequence ID" value="NZ_CAWNRH010000096.1"/>
</dbReference>
<evidence type="ECO:0000256" key="1">
    <source>
        <dbReference type="ARBA" id="ARBA00023239"/>
    </source>
</evidence>
<evidence type="ECO:0000313" key="4">
    <source>
        <dbReference type="Proteomes" id="UP000222366"/>
    </source>
</evidence>
<dbReference type="AlphaFoldDB" id="A0A2D0KNA4"/>
<dbReference type="EMBL" id="NJAJ01000022">
    <property type="protein sequence ID" value="PHM64921.1"/>
    <property type="molecule type" value="Genomic_DNA"/>
</dbReference>
<dbReference type="FunFam" id="3.90.850.10:FF:000001">
    <property type="entry name" value="2-oxo-hepta-3-ene-1,7-dioic acid hydratase"/>
    <property type="match status" value="1"/>
</dbReference>
<comment type="caution">
    <text evidence="3">The sequence shown here is derived from an EMBL/GenBank/DDBJ whole genome shotgun (WGS) entry which is preliminary data.</text>
</comment>